<dbReference type="Proteomes" id="UP000653565">
    <property type="component" value="Unassembled WGS sequence"/>
</dbReference>
<dbReference type="SUPFAM" id="SSF54427">
    <property type="entry name" value="NTF2-like"/>
    <property type="match status" value="1"/>
</dbReference>
<keyword evidence="2" id="KW-1185">Reference proteome</keyword>
<reference evidence="1" key="1">
    <citation type="journal article" date="2020" name="bioRxiv">
        <title>Genomic and phenotypic heterogeneity of clinical isolates of the human pathogens Aspergillus fumigatus, Aspergillus lentulus and Aspergillus fumigatiaffinis.</title>
        <authorList>
            <person name="dos Santos R.A.C."/>
            <person name="Steenwyk J.L."/>
            <person name="Rivero-Menendez O."/>
            <person name="Mead M.E."/>
            <person name="Silva L.P."/>
            <person name="Bastos R.W."/>
            <person name="Alastruey-Izquierdo A."/>
            <person name="Goldman G.H."/>
            <person name="Rokas A."/>
        </authorList>
    </citation>
    <scope>NUCLEOTIDE SEQUENCE</scope>
    <source>
        <strain evidence="1">CNM-CM6805</strain>
    </source>
</reference>
<protein>
    <recommendedName>
        <fullName evidence="3">SnoaL-like domain-containing protein</fullName>
    </recommendedName>
</protein>
<accession>A0A8H4M7P4</accession>
<sequence length="251" mass="27844">MPLNSAQISAALGDWYRSPLINRSLPGGCALLKASHQGRTLDLGGNHPNPHHRAPPRGIGVPKILIVIITSFLPADSTRHVSYGRAFAIGTKYIRILSDIEDYLEGVNTNEPHAFTPYYSADAVFKWSGQPERNVHEFLDWVLTVHHSVTEKLSLRKAIFNRDGTVIAAEITMQFRGNGNFQTDNFAGKWGPVWPGHGPLVKAYVWYTLNKNGRHIIEATEDAYLIKAATPATGKSLLQTNFQSCMIDIQN</sequence>
<name>A0A8H4M7P4_9EURO</name>
<evidence type="ECO:0008006" key="3">
    <source>
        <dbReference type="Google" id="ProtNLM"/>
    </source>
</evidence>
<dbReference type="EMBL" id="JAAAPX010000103">
    <property type="protein sequence ID" value="KAF4231436.1"/>
    <property type="molecule type" value="Genomic_DNA"/>
</dbReference>
<evidence type="ECO:0000313" key="1">
    <source>
        <dbReference type="EMBL" id="KAF4231436.1"/>
    </source>
</evidence>
<proteinExistence type="predicted"/>
<gene>
    <name evidence="1" type="ORF">CNMCM6805_000130</name>
</gene>
<dbReference type="AlphaFoldDB" id="A0A8H4M7P4"/>
<comment type="caution">
    <text evidence="1">The sequence shown here is derived from an EMBL/GenBank/DDBJ whole genome shotgun (WGS) entry which is preliminary data.</text>
</comment>
<dbReference type="InterPro" id="IPR032710">
    <property type="entry name" value="NTF2-like_dom_sf"/>
</dbReference>
<dbReference type="OrthoDB" id="4270785at2759"/>
<organism evidence="1 2">
    <name type="scientific">Aspergillus fumigatiaffinis</name>
    <dbReference type="NCBI Taxonomy" id="340414"/>
    <lineage>
        <taxon>Eukaryota</taxon>
        <taxon>Fungi</taxon>
        <taxon>Dikarya</taxon>
        <taxon>Ascomycota</taxon>
        <taxon>Pezizomycotina</taxon>
        <taxon>Eurotiomycetes</taxon>
        <taxon>Eurotiomycetidae</taxon>
        <taxon>Eurotiales</taxon>
        <taxon>Aspergillaceae</taxon>
        <taxon>Aspergillus</taxon>
        <taxon>Aspergillus subgen. Fumigati</taxon>
    </lineage>
</organism>
<evidence type="ECO:0000313" key="2">
    <source>
        <dbReference type="Proteomes" id="UP000653565"/>
    </source>
</evidence>
<dbReference type="Gene3D" id="3.10.450.50">
    <property type="match status" value="1"/>
</dbReference>
<reference evidence="1" key="2">
    <citation type="submission" date="2020-04" db="EMBL/GenBank/DDBJ databases">
        <authorList>
            <person name="Santos R.A.C."/>
            <person name="Steenwyk J.L."/>
            <person name="Rivero-Menendez O."/>
            <person name="Mead M.E."/>
            <person name="Silva L.P."/>
            <person name="Bastos R.W."/>
            <person name="Alastruey-Izquierdo A."/>
            <person name="Goldman G.H."/>
            <person name="Rokas A."/>
        </authorList>
    </citation>
    <scope>NUCLEOTIDE SEQUENCE</scope>
    <source>
        <strain evidence="1">CNM-CM6805</strain>
    </source>
</reference>